<dbReference type="EMBL" id="JAPVEA010000001">
    <property type="protein sequence ID" value="KAJ5464815.1"/>
    <property type="molecule type" value="Genomic_DNA"/>
</dbReference>
<dbReference type="RefSeq" id="XP_056771662.1">
    <property type="nucleotide sequence ID" value="XM_056903895.1"/>
</dbReference>
<reference evidence="1" key="1">
    <citation type="submission" date="2022-12" db="EMBL/GenBank/DDBJ databases">
        <authorList>
            <person name="Petersen C."/>
        </authorList>
    </citation>
    <scope>NUCLEOTIDE SEQUENCE</scope>
    <source>
        <strain evidence="1">IBT 16125</strain>
    </source>
</reference>
<reference evidence="1" key="2">
    <citation type="journal article" date="2023" name="IMA Fungus">
        <title>Comparative genomic study of the Penicillium genus elucidates a diverse pangenome and 15 lateral gene transfer events.</title>
        <authorList>
            <person name="Petersen C."/>
            <person name="Sorensen T."/>
            <person name="Nielsen M.R."/>
            <person name="Sondergaard T.E."/>
            <person name="Sorensen J.L."/>
            <person name="Fitzpatrick D.A."/>
            <person name="Frisvad J.C."/>
            <person name="Nielsen K.L."/>
        </authorList>
    </citation>
    <scope>NUCLEOTIDE SEQUENCE</scope>
    <source>
        <strain evidence="1">IBT 16125</strain>
    </source>
</reference>
<proteinExistence type="predicted"/>
<evidence type="ECO:0000313" key="2">
    <source>
        <dbReference type="Proteomes" id="UP001213681"/>
    </source>
</evidence>
<evidence type="ECO:0000313" key="1">
    <source>
        <dbReference type="EMBL" id="KAJ5464815.1"/>
    </source>
</evidence>
<dbReference type="GeneID" id="81594138"/>
<comment type="caution">
    <text evidence="1">The sequence shown here is derived from an EMBL/GenBank/DDBJ whole genome shotgun (WGS) entry which is preliminary data.</text>
</comment>
<organism evidence="1 2">
    <name type="scientific">Penicillium daleae</name>
    <dbReference type="NCBI Taxonomy" id="63821"/>
    <lineage>
        <taxon>Eukaryota</taxon>
        <taxon>Fungi</taxon>
        <taxon>Dikarya</taxon>
        <taxon>Ascomycota</taxon>
        <taxon>Pezizomycotina</taxon>
        <taxon>Eurotiomycetes</taxon>
        <taxon>Eurotiomycetidae</taxon>
        <taxon>Eurotiales</taxon>
        <taxon>Aspergillaceae</taxon>
        <taxon>Penicillium</taxon>
    </lineage>
</organism>
<name>A0AAD6G7W4_9EURO</name>
<dbReference type="Proteomes" id="UP001213681">
    <property type="component" value="Unassembled WGS sequence"/>
</dbReference>
<dbReference type="AlphaFoldDB" id="A0AAD6G7W4"/>
<sequence length="121" mass="13552">MQPQANRVQIPTLAKTSLHSKKALTVLQVQNEWRNIHAPDLADGYVILVEEALKWGGKADWNGDGYYFVENGQHIWKDVAKAVTTDKFKNGYLKTPDVQPFSVEECPNIDGDLVQGLRSGE</sequence>
<accession>A0AAD6G7W4</accession>
<gene>
    <name evidence="1" type="ORF">N7458_000501</name>
</gene>
<keyword evidence="2" id="KW-1185">Reference proteome</keyword>
<protein>
    <submittedName>
        <fullName evidence="1">Uncharacterized protein</fullName>
    </submittedName>
</protein>